<dbReference type="Pfam" id="PF00149">
    <property type="entry name" value="Metallophos"/>
    <property type="match status" value="1"/>
</dbReference>
<dbReference type="InterPro" id="IPR051158">
    <property type="entry name" value="Metallophosphoesterase_sf"/>
</dbReference>
<feature type="transmembrane region" description="Helical" evidence="1">
    <location>
        <begin position="98"/>
        <end position="123"/>
    </location>
</feature>
<dbReference type="PANTHER" id="PTHR31302:SF0">
    <property type="entry name" value="TRANSMEMBRANE PROTEIN WITH METALLOPHOSPHOESTERASE DOMAIN"/>
    <property type="match status" value="1"/>
</dbReference>
<keyword evidence="1" id="KW-0472">Membrane</keyword>
<comment type="caution">
    <text evidence="3">The sequence shown here is derived from an EMBL/GenBank/DDBJ whole genome shotgun (WGS) entry which is preliminary data.</text>
</comment>
<dbReference type="SUPFAM" id="SSF56300">
    <property type="entry name" value="Metallo-dependent phosphatases"/>
    <property type="match status" value="1"/>
</dbReference>
<dbReference type="GO" id="GO:0016787">
    <property type="term" value="F:hydrolase activity"/>
    <property type="evidence" value="ECO:0007669"/>
    <property type="project" value="InterPro"/>
</dbReference>
<proteinExistence type="predicted"/>
<feature type="transmembrane region" description="Helical" evidence="1">
    <location>
        <begin position="33"/>
        <end position="51"/>
    </location>
</feature>
<dbReference type="Proteomes" id="UP000824055">
    <property type="component" value="Unassembled WGS sequence"/>
</dbReference>
<evidence type="ECO:0000259" key="2">
    <source>
        <dbReference type="Pfam" id="PF00149"/>
    </source>
</evidence>
<dbReference type="EMBL" id="DXBE01000002">
    <property type="protein sequence ID" value="HIZ68310.1"/>
    <property type="molecule type" value="Genomic_DNA"/>
</dbReference>
<reference evidence="3" key="1">
    <citation type="journal article" date="2021" name="PeerJ">
        <title>Extensive microbial diversity within the chicken gut microbiome revealed by metagenomics and culture.</title>
        <authorList>
            <person name="Gilroy R."/>
            <person name="Ravi A."/>
            <person name="Getino M."/>
            <person name="Pursley I."/>
            <person name="Horton D.L."/>
            <person name="Alikhan N.F."/>
            <person name="Baker D."/>
            <person name="Gharbi K."/>
            <person name="Hall N."/>
            <person name="Watson M."/>
            <person name="Adriaenssens E.M."/>
            <person name="Foster-Nyarko E."/>
            <person name="Jarju S."/>
            <person name="Secka A."/>
            <person name="Antonio M."/>
            <person name="Oren A."/>
            <person name="Chaudhuri R.R."/>
            <person name="La Ragione R."/>
            <person name="Hildebrand F."/>
            <person name="Pallen M.J."/>
        </authorList>
    </citation>
    <scope>NUCLEOTIDE SEQUENCE</scope>
    <source>
        <strain evidence="3">ChiHecec3B27-8219</strain>
    </source>
</reference>
<name>A0A9D2FWX1_9BACT</name>
<dbReference type="InterPro" id="IPR004843">
    <property type="entry name" value="Calcineurin-like_PHP"/>
</dbReference>
<keyword evidence="1" id="KW-1133">Transmembrane helix</keyword>
<dbReference type="PANTHER" id="PTHR31302">
    <property type="entry name" value="TRANSMEMBRANE PROTEIN WITH METALLOPHOSPHOESTERASE DOMAIN-RELATED"/>
    <property type="match status" value="1"/>
</dbReference>
<protein>
    <submittedName>
        <fullName evidence="3">Metallophosphoesterase</fullName>
    </submittedName>
</protein>
<accession>A0A9D2FWX1</accession>
<dbReference type="InterPro" id="IPR029052">
    <property type="entry name" value="Metallo-depent_PP-like"/>
</dbReference>
<organism evidence="3 4">
    <name type="scientific">Candidatus Prevotella avicola</name>
    <dbReference type="NCBI Taxonomy" id="2838738"/>
    <lineage>
        <taxon>Bacteria</taxon>
        <taxon>Pseudomonadati</taxon>
        <taxon>Bacteroidota</taxon>
        <taxon>Bacteroidia</taxon>
        <taxon>Bacteroidales</taxon>
        <taxon>Prevotellaceae</taxon>
        <taxon>Prevotella</taxon>
    </lineage>
</organism>
<keyword evidence="1" id="KW-0812">Transmembrane</keyword>
<dbReference type="CDD" id="cd07385">
    <property type="entry name" value="MPP_YkuE_C"/>
    <property type="match status" value="1"/>
</dbReference>
<reference evidence="3" key="2">
    <citation type="submission" date="2021-04" db="EMBL/GenBank/DDBJ databases">
        <authorList>
            <person name="Gilroy R."/>
        </authorList>
    </citation>
    <scope>NUCLEOTIDE SEQUENCE</scope>
    <source>
        <strain evidence="3">ChiHecec3B27-8219</strain>
    </source>
</reference>
<sequence length="363" mass="41623">MWMLLFLALPLAGLAYVSWHLYCLLPFSAPWRWVVIALGWLAFLCVFASFSRLIDHVSLDLGAVFYETGFSSIFVLLYLVIMFLLLDLGRLFHLVPKSWLHANAVTSAVVCALMVGVFTYAYLHYRHKERQVLELPTAKHLSKDLKIVMMSDLHLGYHNRRQELARWVDMVNAERPDLILVAGDIIDMSLRPLREEDMASELRRLQAPVYACLGNHEYYSGEPRALDFYREAGIHLLRDSVVTVGDLRIAGRDDRSNPRRKSVKALLGGTDQRRYTILLDHQPYHLEEAERAGVDFQFSGHTHHGQLWPISWITESLYECAYGSWRRGNTRYYVSSGMGIWGAKFRIGTCSEYVVAHIKGGTK</sequence>
<dbReference type="Gene3D" id="3.60.21.10">
    <property type="match status" value="1"/>
</dbReference>
<feature type="transmembrane region" description="Helical" evidence="1">
    <location>
        <begin position="63"/>
        <end position="86"/>
    </location>
</feature>
<dbReference type="AlphaFoldDB" id="A0A9D2FWX1"/>
<evidence type="ECO:0000313" key="4">
    <source>
        <dbReference type="Proteomes" id="UP000824055"/>
    </source>
</evidence>
<evidence type="ECO:0000256" key="1">
    <source>
        <dbReference type="SAM" id="Phobius"/>
    </source>
</evidence>
<gene>
    <name evidence="3" type="ORF">H9966_00225</name>
</gene>
<feature type="domain" description="Calcineurin-like phosphoesterase" evidence="2">
    <location>
        <begin position="145"/>
        <end position="304"/>
    </location>
</feature>
<evidence type="ECO:0000313" key="3">
    <source>
        <dbReference type="EMBL" id="HIZ68310.1"/>
    </source>
</evidence>